<evidence type="ECO:0000256" key="3">
    <source>
        <dbReference type="ARBA" id="ARBA00022741"/>
    </source>
</evidence>
<feature type="domain" description="Clp1 P-loop" evidence="9">
    <location>
        <begin position="123"/>
        <end position="311"/>
    </location>
</feature>
<dbReference type="Pfam" id="PF16575">
    <property type="entry name" value="CLP1_P"/>
    <property type="match status" value="1"/>
</dbReference>
<sequence>MAEAEGCSRSYSLKAEHELRVEVTDGRHVYISLREGQAEVFGSELILGEKLEMRSQKFAVYTWHGCRIELSTDAGALEDVTDVVYEADETPMVAYSGVHGVLEERRHSANQASGQGPRTIVVGPVDAGKSTLCRILLNYGVRSGWAPTMVDLDIGQGSITCPGTIGATPIEAQVDIEEGLPVEVPLVYFYGHASPAENPEMYKFLVDRLASLLDKRAQSNAAVRAAGMVINTMGWIDGLGYTLLLHSIEALKADVVLVVGQDKLWSQLDKHYRTNKDIQVVKLTKSGGVVARPPALRKQARVNRVKEYFYGVRGDLSPQSQTVNMSELRVYRAGGGPRAPSSALPIGSEPVADPLRLAPININSDLLHSVLAVSHATEPEQLLSVNVAGFLFVTTVDVDRGTLTYLAPCPGPLPGKLLLAGSLKVFFE</sequence>
<evidence type="ECO:0000256" key="6">
    <source>
        <dbReference type="HAMAP-Rule" id="MF_03035"/>
    </source>
</evidence>
<keyword evidence="2 6" id="KW-0507">mRNA processing</keyword>
<keyword evidence="5 6" id="KW-0539">Nucleus</keyword>
<comment type="caution">
    <text evidence="10">The sequence shown here is derived from an EMBL/GenBank/DDBJ whole genome shotgun (WGS) entry which is preliminary data.</text>
</comment>
<dbReference type="FunFam" id="2.40.30.330:FF:000002">
    <property type="entry name" value="Protein CLP1 homolog"/>
    <property type="match status" value="1"/>
</dbReference>
<dbReference type="SUPFAM" id="SSF52540">
    <property type="entry name" value="P-loop containing nucleoside triphosphate hydrolases"/>
    <property type="match status" value="1"/>
</dbReference>
<dbReference type="PANTHER" id="PTHR12755">
    <property type="entry name" value="CLEAVAGE/POLYADENYLATION FACTOR IA SUBUNIT CLP1P"/>
    <property type="match status" value="1"/>
</dbReference>
<dbReference type="InterPro" id="IPR032319">
    <property type="entry name" value="CLP1_P"/>
</dbReference>
<dbReference type="GO" id="GO:0006388">
    <property type="term" value="P:tRNA splicing, via endonucleolytic cleavage and ligation"/>
    <property type="evidence" value="ECO:0007669"/>
    <property type="project" value="TreeGrafter"/>
</dbReference>
<dbReference type="Pfam" id="PF16573">
    <property type="entry name" value="CLP1_N"/>
    <property type="match status" value="1"/>
</dbReference>
<dbReference type="GO" id="GO:0031124">
    <property type="term" value="P:mRNA 3'-end processing"/>
    <property type="evidence" value="ECO:0007669"/>
    <property type="project" value="UniProtKB-UniRule"/>
</dbReference>
<feature type="binding site" evidence="6">
    <location>
        <position position="18"/>
    </location>
    <ligand>
        <name>ATP</name>
        <dbReference type="ChEBI" id="CHEBI:30616"/>
    </ligand>
</feature>
<comment type="similarity">
    <text evidence="6">Belongs to the Clp1 family. Clp1 subfamily.</text>
</comment>
<dbReference type="Proteomes" id="UP001489004">
    <property type="component" value="Unassembled WGS sequence"/>
</dbReference>
<keyword evidence="11" id="KW-1185">Reference proteome</keyword>
<evidence type="ECO:0000313" key="11">
    <source>
        <dbReference type="Proteomes" id="UP001489004"/>
    </source>
</evidence>
<evidence type="ECO:0000256" key="1">
    <source>
        <dbReference type="ARBA" id="ARBA00004123"/>
    </source>
</evidence>
<dbReference type="InterPro" id="IPR027417">
    <property type="entry name" value="P-loop_NTPase"/>
</dbReference>
<protein>
    <recommendedName>
        <fullName evidence="6">Protein CLP1 homolog</fullName>
    </recommendedName>
</protein>
<gene>
    <name evidence="10" type="ORF">WJX72_005994</name>
</gene>
<keyword evidence="3 6" id="KW-0547">Nucleotide-binding</keyword>
<dbReference type="Gene3D" id="2.60.120.1030">
    <property type="entry name" value="Clp1, DNA binding domain"/>
    <property type="match status" value="1"/>
</dbReference>
<dbReference type="Pfam" id="PF06807">
    <property type="entry name" value="Clp1"/>
    <property type="match status" value="1"/>
</dbReference>
<keyword evidence="4 6" id="KW-0067">ATP-binding</keyword>
<feature type="domain" description="Clp1 C-terminal" evidence="7">
    <location>
        <begin position="316"/>
        <end position="424"/>
    </location>
</feature>
<dbReference type="AlphaFoldDB" id="A0AAW1QAS5"/>
<evidence type="ECO:0000256" key="4">
    <source>
        <dbReference type="ARBA" id="ARBA00022840"/>
    </source>
</evidence>
<dbReference type="Gene3D" id="3.40.50.300">
    <property type="entry name" value="P-loop containing nucleotide triphosphate hydrolases"/>
    <property type="match status" value="1"/>
</dbReference>
<evidence type="ECO:0000313" key="10">
    <source>
        <dbReference type="EMBL" id="KAK9818033.1"/>
    </source>
</evidence>
<dbReference type="InterPro" id="IPR038239">
    <property type="entry name" value="Clp1_N_sf"/>
</dbReference>
<dbReference type="InterPro" id="IPR032324">
    <property type="entry name" value="Clp1_N"/>
</dbReference>
<dbReference type="Gene3D" id="2.40.30.330">
    <property type="entry name" value="Pre-mRNA cleavage complex subunit Clp1, C-terminal domain"/>
    <property type="match status" value="1"/>
</dbReference>
<dbReference type="HAMAP" id="MF_03035">
    <property type="entry name" value="Clp1"/>
    <property type="match status" value="1"/>
</dbReference>
<organism evidence="10 11">
    <name type="scientific">[Myrmecia] bisecta</name>
    <dbReference type="NCBI Taxonomy" id="41462"/>
    <lineage>
        <taxon>Eukaryota</taxon>
        <taxon>Viridiplantae</taxon>
        <taxon>Chlorophyta</taxon>
        <taxon>core chlorophytes</taxon>
        <taxon>Trebouxiophyceae</taxon>
        <taxon>Trebouxiales</taxon>
        <taxon>Trebouxiaceae</taxon>
        <taxon>Myrmecia</taxon>
    </lineage>
</organism>
<evidence type="ECO:0000256" key="2">
    <source>
        <dbReference type="ARBA" id="ARBA00022664"/>
    </source>
</evidence>
<evidence type="ECO:0000256" key="5">
    <source>
        <dbReference type="ARBA" id="ARBA00023242"/>
    </source>
</evidence>
<comment type="subcellular location">
    <subcellularLocation>
        <location evidence="1 6">Nucleus</location>
    </subcellularLocation>
</comment>
<comment type="function">
    <text evidence="6">Required for endonucleolytic cleavage during polyadenylation-dependent pre-mRNA 3'-end formation.</text>
</comment>
<dbReference type="PANTHER" id="PTHR12755:SF6">
    <property type="entry name" value="POLYRIBONUCLEOTIDE 5'-HYDROXYL-KINASE CLP1"/>
    <property type="match status" value="1"/>
</dbReference>
<dbReference type="InterPro" id="IPR045116">
    <property type="entry name" value="Clp1/Grc3"/>
</dbReference>
<evidence type="ECO:0000259" key="9">
    <source>
        <dbReference type="Pfam" id="PF16575"/>
    </source>
</evidence>
<dbReference type="EMBL" id="JALJOR010000004">
    <property type="protein sequence ID" value="KAK9818033.1"/>
    <property type="molecule type" value="Genomic_DNA"/>
</dbReference>
<feature type="binding site" evidence="6">
    <location>
        <begin position="126"/>
        <end position="131"/>
    </location>
    <ligand>
        <name>ATP</name>
        <dbReference type="ChEBI" id="CHEBI:30616"/>
    </ligand>
</feature>
<accession>A0AAW1QAS5</accession>
<dbReference type="GO" id="GO:0005524">
    <property type="term" value="F:ATP binding"/>
    <property type="evidence" value="ECO:0007669"/>
    <property type="project" value="UniProtKB-UniRule"/>
</dbReference>
<name>A0AAW1QAS5_9CHLO</name>
<feature type="binding site" evidence="6">
    <location>
        <position position="57"/>
    </location>
    <ligand>
        <name>ATP</name>
        <dbReference type="ChEBI" id="CHEBI:30616"/>
    </ligand>
</feature>
<evidence type="ECO:0000259" key="8">
    <source>
        <dbReference type="Pfam" id="PF16573"/>
    </source>
</evidence>
<proteinExistence type="inferred from homology"/>
<feature type="domain" description="Clp1 N-terminal" evidence="8">
    <location>
        <begin position="13"/>
        <end position="109"/>
    </location>
</feature>
<dbReference type="InterPro" id="IPR038238">
    <property type="entry name" value="Clp1_C_sf"/>
</dbReference>
<reference evidence="10 11" key="1">
    <citation type="journal article" date="2024" name="Nat. Commun.">
        <title>Phylogenomics reveals the evolutionary origins of lichenization in chlorophyte algae.</title>
        <authorList>
            <person name="Puginier C."/>
            <person name="Libourel C."/>
            <person name="Otte J."/>
            <person name="Skaloud P."/>
            <person name="Haon M."/>
            <person name="Grisel S."/>
            <person name="Petersen M."/>
            <person name="Berrin J.G."/>
            <person name="Delaux P.M."/>
            <person name="Dal Grande F."/>
            <person name="Keller J."/>
        </authorList>
    </citation>
    <scope>NUCLEOTIDE SEQUENCE [LARGE SCALE GENOMIC DNA]</scope>
    <source>
        <strain evidence="10 11">SAG 2043</strain>
    </source>
</reference>
<dbReference type="GO" id="GO:0051731">
    <property type="term" value="F:polynucleotide 5'-hydroxyl-kinase activity"/>
    <property type="evidence" value="ECO:0007669"/>
    <property type="project" value="InterPro"/>
</dbReference>
<dbReference type="InterPro" id="IPR028606">
    <property type="entry name" value="Clp1"/>
</dbReference>
<dbReference type="InterPro" id="IPR010655">
    <property type="entry name" value="Clp1_C"/>
</dbReference>
<dbReference type="GO" id="GO:0005849">
    <property type="term" value="C:mRNA cleavage factor complex"/>
    <property type="evidence" value="ECO:0007669"/>
    <property type="project" value="InterPro"/>
</dbReference>
<evidence type="ECO:0000259" key="7">
    <source>
        <dbReference type="Pfam" id="PF06807"/>
    </source>
</evidence>